<feature type="binding site" evidence="3">
    <location>
        <position position="65"/>
    </location>
    <ligand>
        <name>ATP</name>
        <dbReference type="ChEBI" id="CHEBI:30616"/>
    </ligand>
</feature>
<dbReference type="PROSITE" id="PS00107">
    <property type="entry name" value="PROTEIN_KINASE_ATP"/>
    <property type="match status" value="1"/>
</dbReference>
<keyword evidence="2 3" id="KW-0067">ATP-binding</keyword>
<reference evidence="5 6" key="2">
    <citation type="submission" date="2018-11" db="EMBL/GenBank/DDBJ databases">
        <authorList>
            <consortium name="Pathogen Informatics"/>
        </authorList>
    </citation>
    <scope>NUCLEOTIDE SEQUENCE [LARGE SCALE GENOMIC DNA]</scope>
</reference>
<evidence type="ECO:0000313" key="5">
    <source>
        <dbReference type="EMBL" id="VDL62511.1"/>
    </source>
</evidence>
<dbReference type="PROSITE" id="PS50011">
    <property type="entry name" value="PROTEIN_KINASE_DOM"/>
    <property type="match status" value="1"/>
</dbReference>
<dbReference type="InterPro" id="IPR000719">
    <property type="entry name" value="Prot_kinase_dom"/>
</dbReference>
<dbReference type="SUPFAM" id="SSF56112">
    <property type="entry name" value="Protein kinase-like (PK-like)"/>
    <property type="match status" value="1"/>
</dbReference>
<evidence type="ECO:0000313" key="6">
    <source>
        <dbReference type="Proteomes" id="UP000271162"/>
    </source>
</evidence>
<dbReference type="GO" id="GO:0004713">
    <property type="term" value="F:protein tyrosine kinase activity"/>
    <property type="evidence" value="ECO:0007669"/>
    <property type="project" value="InterPro"/>
</dbReference>
<evidence type="ECO:0000256" key="3">
    <source>
        <dbReference type="PROSITE-ProRule" id="PRU10141"/>
    </source>
</evidence>
<dbReference type="InterPro" id="IPR017441">
    <property type="entry name" value="Protein_kinase_ATP_BS"/>
</dbReference>
<dbReference type="SMART" id="SM00219">
    <property type="entry name" value="TyrKc"/>
    <property type="match status" value="1"/>
</dbReference>
<feature type="domain" description="Protein kinase" evidence="4">
    <location>
        <begin position="32"/>
        <end position="134"/>
    </location>
</feature>
<dbReference type="STRING" id="27835.A0A158QWH0"/>
<keyword evidence="6" id="KW-1185">Reference proteome</keyword>
<dbReference type="PANTHER" id="PTHR24418">
    <property type="entry name" value="TYROSINE-PROTEIN KINASE"/>
    <property type="match status" value="1"/>
</dbReference>
<name>A0A158QWH0_NIPBR</name>
<reference evidence="7" key="1">
    <citation type="submission" date="2016-04" db="UniProtKB">
        <authorList>
            <consortium name="WormBaseParasite"/>
        </authorList>
    </citation>
    <scope>IDENTIFICATION</scope>
</reference>
<accession>A0A158QWH0</accession>
<keyword evidence="1 3" id="KW-0547">Nucleotide-binding</keyword>
<dbReference type="WBParaSite" id="NBR_0000018401-mRNA-1">
    <property type="protein sequence ID" value="NBR_0000018401-mRNA-1"/>
    <property type="gene ID" value="NBR_0000018401"/>
</dbReference>
<dbReference type="InterPro" id="IPR001245">
    <property type="entry name" value="Ser-Thr/Tyr_kinase_cat_dom"/>
</dbReference>
<sequence>RFHHTNNIPVNGEIPLQNPIPKQKWELTNDKITLVRKVGSGQFGEVFEGIMHESPCAPPIQVAIKQTKVSEQNKAEVDEMYREARIMRQYKHKDVACRNCLIDVKKNIVKISDFGMSKQGESYAIPPTDKLAIK</sequence>
<evidence type="ECO:0000256" key="2">
    <source>
        <dbReference type="ARBA" id="ARBA00022840"/>
    </source>
</evidence>
<dbReference type="Gene3D" id="1.10.510.10">
    <property type="entry name" value="Transferase(Phosphotransferase) domain 1"/>
    <property type="match status" value="1"/>
</dbReference>
<gene>
    <name evidence="5" type="ORF">NBR_LOCUS185</name>
</gene>
<evidence type="ECO:0000259" key="4">
    <source>
        <dbReference type="PROSITE" id="PS50011"/>
    </source>
</evidence>
<dbReference type="InterPro" id="IPR011009">
    <property type="entry name" value="Kinase-like_dom_sf"/>
</dbReference>
<dbReference type="OMA" id="HESPCAP"/>
<evidence type="ECO:0000256" key="1">
    <source>
        <dbReference type="ARBA" id="ARBA00022741"/>
    </source>
</evidence>
<dbReference type="InterPro" id="IPR020635">
    <property type="entry name" value="Tyr_kinase_cat_dom"/>
</dbReference>
<dbReference type="EMBL" id="UYSL01000054">
    <property type="protein sequence ID" value="VDL62511.1"/>
    <property type="molecule type" value="Genomic_DNA"/>
</dbReference>
<protein>
    <submittedName>
        <fullName evidence="7">Protein kinase domain-containing protein</fullName>
    </submittedName>
</protein>
<dbReference type="AlphaFoldDB" id="A0A158QWH0"/>
<dbReference type="GO" id="GO:0005524">
    <property type="term" value="F:ATP binding"/>
    <property type="evidence" value="ECO:0007669"/>
    <property type="project" value="UniProtKB-UniRule"/>
</dbReference>
<dbReference type="InterPro" id="IPR050198">
    <property type="entry name" value="Non-receptor_tyrosine_kinases"/>
</dbReference>
<organism evidence="7">
    <name type="scientific">Nippostrongylus brasiliensis</name>
    <name type="common">Rat hookworm</name>
    <dbReference type="NCBI Taxonomy" id="27835"/>
    <lineage>
        <taxon>Eukaryota</taxon>
        <taxon>Metazoa</taxon>
        <taxon>Ecdysozoa</taxon>
        <taxon>Nematoda</taxon>
        <taxon>Chromadorea</taxon>
        <taxon>Rhabditida</taxon>
        <taxon>Rhabditina</taxon>
        <taxon>Rhabditomorpha</taxon>
        <taxon>Strongyloidea</taxon>
        <taxon>Heligmosomidae</taxon>
        <taxon>Nippostrongylus</taxon>
    </lineage>
</organism>
<dbReference type="Pfam" id="PF07714">
    <property type="entry name" value="PK_Tyr_Ser-Thr"/>
    <property type="match status" value="1"/>
</dbReference>
<dbReference type="Proteomes" id="UP000271162">
    <property type="component" value="Unassembled WGS sequence"/>
</dbReference>
<evidence type="ECO:0000313" key="7">
    <source>
        <dbReference type="WBParaSite" id="NBR_0000018401-mRNA-1"/>
    </source>
</evidence>
<proteinExistence type="predicted"/>
<dbReference type="Gene3D" id="3.30.200.20">
    <property type="entry name" value="Phosphorylase Kinase, domain 1"/>
    <property type="match status" value="1"/>
</dbReference>